<protein>
    <submittedName>
        <fullName evidence="1">Uncharacterized protein</fullName>
    </submittedName>
</protein>
<accession>A0ABQ8SPT4</accession>
<proteinExistence type="predicted"/>
<evidence type="ECO:0000313" key="2">
    <source>
        <dbReference type="Proteomes" id="UP001148838"/>
    </source>
</evidence>
<name>A0ABQ8SPT4_PERAM</name>
<comment type="caution">
    <text evidence="1">The sequence shown here is derived from an EMBL/GenBank/DDBJ whole genome shotgun (WGS) entry which is preliminary data.</text>
</comment>
<gene>
    <name evidence="1" type="ORF">ANN_18814</name>
</gene>
<reference evidence="1 2" key="1">
    <citation type="journal article" date="2022" name="Allergy">
        <title>Genome assembly and annotation of Periplaneta americana reveal a comprehensive cockroach allergen profile.</title>
        <authorList>
            <person name="Wang L."/>
            <person name="Xiong Q."/>
            <person name="Saelim N."/>
            <person name="Wang L."/>
            <person name="Nong W."/>
            <person name="Wan A.T."/>
            <person name="Shi M."/>
            <person name="Liu X."/>
            <person name="Cao Q."/>
            <person name="Hui J.H.L."/>
            <person name="Sookrung N."/>
            <person name="Leung T.F."/>
            <person name="Tungtrongchitr A."/>
            <person name="Tsui S.K.W."/>
        </authorList>
    </citation>
    <scope>NUCLEOTIDE SEQUENCE [LARGE SCALE GENOMIC DNA]</scope>
    <source>
        <strain evidence="1">PWHHKU_190912</strain>
    </source>
</reference>
<organism evidence="1 2">
    <name type="scientific">Periplaneta americana</name>
    <name type="common">American cockroach</name>
    <name type="synonym">Blatta americana</name>
    <dbReference type="NCBI Taxonomy" id="6978"/>
    <lineage>
        <taxon>Eukaryota</taxon>
        <taxon>Metazoa</taxon>
        <taxon>Ecdysozoa</taxon>
        <taxon>Arthropoda</taxon>
        <taxon>Hexapoda</taxon>
        <taxon>Insecta</taxon>
        <taxon>Pterygota</taxon>
        <taxon>Neoptera</taxon>
        <taxon>Polyneoptera</taxon>
        <taxon>Dictyoptera</taxon>
        <taxon>Blattodea</taxon>
        <taxon>Blattoidea</taxon>
        <taxon>Blattidae</taxon>
        <taxon>Blattinae</taxon>
        <taxon>Periplaneta</taxon>
    </lineage>
</organism>
<sequence length="198" mass="22453">MFKNKVLRKIFGAKRGEVTGEWRKLHNAELHALYSSPDIIKNIKSRRLRWAGHVARMGESRNAYNVSVGRPEGKRQKTICYGSYLDMLQLFLLPQLEEDNMNIIFQQDGAPPHFAWEVQHAECSAMTSRVAMDTMRPDERAAGVISGADPYRELELYLEKVNLLPKLHVVEKQLSDGGVVIQDDYMRAVGTAAPLVTK</sequence>
<dbReference type="EMBL" id="JAJSOF020000023">
    <property type="protein sequence ID" value="KAJ4436184.1"/>
    <property type="molecule type" value="Genomic_DNA"/>
</dbReference>
<evidence type="ECO:0000313" key="1">
    <source>
        <dbReference type="EMBL" id="KAJ4436184.1"/>
    </source>
</evidence>
<keyword evidence="2" id="KW-1185">Reference proteome</keyword>
<dbReference type="Proteomes" id="UP001148838">
    <property type="component" value="Unassembled WGS sequence"/>
</dbReference>